<dbReference type="Pfam" id="PF18306">
    <property type="entry name" value="LDcluster4"/>
    <property type="match status" value="1"/>
</dbReference>
<reference evidence="2" key="1">
    <citation type="submission" date="2017-10" db="EMBL/GenBank/DDBJ databases">
        <authorList>
            <person name="Kravchenko I.K."/>
            <person name="Grouzdev D.S."/>
        </authorList>
    </citation>
    <scope>NUCLEOTIDE SEQUENCE [LARGE SCALE GENOMIC DNA]</scope>
    <source>
        <strain evidence="2">B2</strain>
    </source>
</reference>
<keyword evidence="2" id="KW-1185">Reference proteome</keyword>
<dbReference type="PANTHER" id="PTHR43393">
    <property type="entry name" value="CYTOKININ RIBOSIDE 5'-MONOPHOSPHATE PHOSPHORIBOHYDROLASE"/>
    <property type="match status" value="1"/>
</dbReference>
<evidence type="ECO:0000313" key="2">
    <source>
        <dbReference type="Proteomes" id="UP000225379"/>
    </source>
</evidence>
<dbReference type="Proteomes" id="UP000225379">
    <property type="component" value="Unassembled WGS sequence"/>
</dbReference>
<gene>
    <name evidence="1" type="ORF">CRT60_11930</name>
</gene>
<dbReference type="InterPro" id="IPR041164">
    <property type="entry name" value="LDcluster4"/>
</dbReference>
<organism evidence="1 2">
    <name type="scientific">Azospirillum palustre</name>
    <dbReference type="NCBI Taxonomy" id="2044885"/>
    <lineage>
        <taxon>Bacteria</taxon>
        <taxon>Pseudomonadati</taxon>
        <taxon>Pseudomonadota</taxon>
        <taxon>Alphaproteobacteria</taxon>
        <taxon>Rhodospirillales</taxon>
        <taxon>Azospirillaceae</taxon>
        <taxon>Azospirillum</taxon>
    </lineage>
</organism>
<name>A0A2B8BI00_9PROT</name>
<dbReference type="AlphaFoldDB" id="A0A2B8BI00"/>
<dbReference type="OrthoDB" id="9794039at2"/>
<dbReference type="RefSeq" id="WP_098736629.1">
    <property type="nucleotide sequence ID" value="NZ_PDKW01000040.1"/>
</dbReference>
<comment type="caution">
    <text evidence="1">The sequence shown here is derived from an EMBL/GenBank/DDBJ whole genome shotgun (WGS) entry which is preliminary data.</text>
</comment>
<proteinExistence type="predicted"/>
<dbReference type="InterPro" id="IPR052341">
    <property type="entry name" value="LOG_family_nucleotidases"/>
</dbReference>
<protein>
    <recommendedName>
        <fullName evidence="3">TIGR00725 family protein</fullName>
    </recommendedName>
</protein>
<evidence type="ECO:0000313" key="1">
    <source>
        <dbReference type="EMBL" id="PGH57178.1"/>
    </source>
</evidence>
<evidence type="ECO:0008006" key="3">
    <source>
        <dbReference type="Google" id="ProtNLM"/>
    </source>
</evidence>
<dbReference type="GO" id="GO:0005829">
    <property type="term" value="C:cytosol"/>
    <property type="evidence" value="ECO:0007669"/>
    <property type="project" value="TreeGrafter"/>
</dbReference>
<sequence>MFELDRDTNRLHHAGRLFDPATRGWSAGPALTRADSLDPEQALHWLQTRGGHPLRAPVGVIGPNEATDAALAAARATGAILARCGLTLLCGGRQGVMEAACRGAAEAGGLSIALLPGADPATANPYAGIVLASGIGEARNALIAQASHCLIAVGDSYGTLSEVALGLRLGKTVFGLAGAAMVEGVRHLADPAALPEALAAHLFGLDAGVLQGGKWGKRLP</sequence>
<dbReference type="PANTHER" id="PTHR43393:SF3">
    <property type="entry name" value="LYSINE DECARBOXYLASE-LIKE PROTEIN"/>
    <property type="match status" value="1"/>
</dbReference>
<dbReference type="SUPFAM" id="SSF102405">
    <property type="entry name" value="MCP/YpsA-like"/>
    <property type="match status" value="1"/>
</dbReference>
<dbReference type="Gene3D" id="3.40.50.450">
    <property type="match status" value="1"/>
</dbReference>
<accession>A0A2B8BI00</accession>
<dbReference type="EMBL" id="PDKW01000040">
    <property type="protein sequence ID" value="PGH57178.1"/>
    <property type="molecule type" value="Genomic_DNA"/>
</dbReference>